<evidence type="ECO:0000313" key="2">
    <source>
        <dbReference type="Proteomes" id="UP000193240"/>
    </source>
</evidence>
<accession>A0A1Y2LRD6</accession>
<sequence>MSSTLSISIPFILLGRRDTFHPANRTMSPLTLLHQSLHHFCPNVRIQPFALQPLSPNTAPSANEAWAALDAEHSGTWILRPAPYANAFLAPLDATQGWQEGDAELTPGEAAKLGVGVWSLAFVLVRAGVPSDTLSAYWAAFVREVHEIFGVLRRAFVEFEGPVEGAGELVRYWGLVAGERCFLRVGTRQVDGEVAKRVVLLYAAFERELDLLRAAGEVLRFAGVSRWLEGMLLRRLARERTGVRRGVVREVESSETRGQEREWWDVVHDMDVREMIEDMRTCEQHGSQLGVSIHGSAEGTAQITIQGQHSVLDPGYLVAYIELVARSVHTAQILGDDELVQQLQSCEPNESSRGFANMLEVLTQGRQHIARMLQDELLAHSSSDPSTLPSFNPRESVDVFHPISSSLEADYLHSKAAMVEFMERYEKVGGYRPTTNKKLRAMLAAHDKV</sequence>
<proteinExistence type="predicted"/>
<evidence type="ECO:0000313" key="1">
    <source>
        <dbReference type="EMBL" id="OSS46435.1"/>
    </source>
</evidence>
<organism evidence="1 2">
    <name type="scientific">Epicoccum nigrum</name>
    <name type="common">Soil fungus</name>
    <name type="synonym">Epicoccum purpurascens</name>
    <dbReference type="NCBI Taxonomy" id="105696"/>
    <lineage>
        <taxon>Eukaryota</taxon>
        <taxon>Fungi</taxon>
        <taxon>Dikarya</taxon>
        <taxon>Ascomycota</taxon>
        <taxon>Pezizomycotina</taxon>
        <taxon>Dothideomycetes</taxon>
        <taxon>Pleosporomycetidae</taxon>
        <taxon>Pleosporales</taxon>
        <taxon>Pleosporineae</taxon>
        <taxon>Didymellaceae</taxon>
        <taxon>Epicoccum</taxon>
    </lineage>
</organism>
<dbReference type="AlphaFoldDB" id="A0A1Y2LRD6"/>
<dbReference type="EMBL" id="KZ107851">
    <property type="protein sequence ID" value="OSS46435.1"/>
    <property type="molecule type" value="Genomic_DNA"/>
</dbReference>
<dbReference type="Proteomes" id="UP000193240">
    <property type="component" value="Unassembled WGS sequence"/>
</dbReference>
<protein>
    <submittedName>
        <fullName evidence="1">Uncharacterized protein</fullName>
    </submittedName>
</protein>
<dbReference type="InParanoid" id="A0A1Y2LRD6"/>
<reference evidence="1 2" key="1">
    <citation type="journal article" date="2017" name="Genome Announc.">
        <title>Genome sequence of the saprophytic ascomycete Epicoccum nigrum ICMP 19927 strain isolated from New Zealand.</title>
        <authorList>
            <person name="Fokin M."/>
            <person name="Fleetwood D."/>
            <person name="Weir B.S."/>
            <person name="Villas-Boas S.G."/>
        </authorList>
    </citation>
    <scope>NUCLEOTIDE SEQUENCE [LARGE SCALE GENOMIC DNA]</scope>
    <source>
        <strain evidence="1 2">ICMP 19927</strain>
    </source>
</reference>
<keyword evidence="2" id="KW-1185">Reference proteome</keyword>
<name>A0A1Y2LRD6_EPING</name>
<gene>
    <name evidence="1" type="ORF">B5807_08510</name>
</gene>